<keyword evidence="2" id="KW-1185">Reference proteome</keyword>
<proteinExistence type="predicted"/>
<evidence type="ECO:0000313" key="2">
    <source>
        <dbReference type="Proteomes" id="UP000634136"/>
    </source>
</evidence>
<dbReference type="Proteomes" id="UP000634136">
    <property type="component" value="Unassembled WGS sequence"/>
</dbReference>
<reference evidence="1" key="1">
    <citation type="submission" date="2020-09" db="EMBL/GenBank/DDBJ databases">
        <title>Genome-Enabled Discovery of Anthraquinone Biosynthesis in Senna tora.</title>
        <authorList>
            <person name="Kang S.-H."/>
            <person name="Pandey R.P."/>
            <person name="Lee C.-M."/>
            <person name="Sim J.-S."/>
            <person name="Jeong J.-T."/>
            <person name="Choi B.-S."/>
            <person name="Jung M."/>
            <person name="Ginzburg D."/>
            <person name="Zhao K."/>
            <person name="Won S.Y."/>
            <person name="Oh T.-J."/>
            <person name="Yu Y."/>
            <person name="Kim N.-H."/>
            <person name="Lee O.R."/>
            <person name="Lee T.-H."/>
            <person name="Bashyal P."/>
            <person name="Kim T.-S."/>
            <person name="Lee W.-H."/>
            <person name="Kawkins C."/>
            <person name="Kim C.-K."/>
            <person name="Kim J.S."/>
            <person name="Ahn B.O."/>
            <person name="Rhee S.Y."/>
            <person name="Sohng J.K."/>
        </authorList>
    </citation>
    <scope>NUCLEOTIDE SEQUENCE</scope>
    <source>
        <tissue evidence="1">Leaf</tissue>
    </source>
</reference>
<accession>A0A834T4H5</accession>
<gene>
    <name evidence="1" type="ORF">G2W53_029022</name>
</gene>
<comment type="caution">
    <text evidence="1">The sequence shown here is derived from an EMBL/GenBank/DDBJ whole genome shotgun (WGS) entry which is preliminary data.</text>
</comment>
<dbReference type="EMBL" id="JAAIUW010000009">
    <property type="protein sequence ID" value="KAF7815053.1"/>
    <property type="molecule type" value="Genomic_DNA"/>
</dbReference>
<dbReference type="AlphaFoldDB" id="A0A834T4H5"/>
<organism evidence="1 2">
    <name type="scientific">Senna tora</name>
    <dbReference type="NCBI Taxonomy" id="362788"/>
    <lineage>
        <taxon>Eukaryota</taxon>
        <taxon>Viridiplantae</taxon>
        <taxon>Streptophyta</taxon>
        <taxon>Embryophyta</taxon>
        <taxon>Tracheophyta</taxon>
        <taxon>Spermatophyta</taxon>
        <taxon>Magnoliopsida</taxon>
        <taxon>eudicotyledons</taxon>
        <taxon>Gunneridae</taxon>
        <taxon>Pentapetalae</taxon>
        <taxon>rosids</taxon>
        <taxon>fabids</taxon>
        <taxon>Fabales</taxon>
        <taxon>Fabaceae</taxon>
        <taxon>Caesalpinioideae</taxon>
        <taxon>Cassia clade</taxon>
        <taxon>Senna</taxon>
    </lineage>
</organism>
<evidence type="ECO:0000313" key="1">
    <source>
        <dbReference type="EMBL" id="KAF7815053.1"/>
    </source>
</evidence>
<sequence length="261" mass="28848">MELWSWKAEIQLQKLLQQRKKGASYPKRDQSHHQEVDTSRVTRLKLVSKTVEPLLHHQAVTYTHMSPYYHATGILLVLSISAEGHPSYLIRASPLQQEHQKERGGQAWVGTSKVACPFLFYPFCHGHSGRSDLLPHNTENSLFPFKGIFHPSSSRGIDPSVSFSAMLSYNASSNGGSIRSLASQLCCPITAIQRGNLVGERLICRSTSFAAQLIHNLPSKGSACWRKICRSASSIAKLIHDFPSEGLVSGGLIHRSASFTT</sequence>
<name>A0A834T4H5_9FABA</name>
<protein>
    <submittedName>
        <fullName evidence="1">Uncharacterized protein</fullName>
    </submittedName>
</protein>